<accession>A0ABR2PF58</accession>
<dbReference type="PANTHER" id="PTHR35317">
    <property type="entry name" value="OS04G0629600 PROTEIN"/>
    <property type="match status" value="1"/>
</dbReference>
<proteinExistence type="predicted"/>
<name>A0ABR2PF58_9ROSI</name>
<dbReference type="Proteomes" id="UP001396334">
    <property type="component" value="Unassembled WGS sequence"/>
</dbReference>
<organism evidence="1 2">
    <name type="scientific">Hibiscus sabdariffa</name>
    <name type="common">roselle</name>
    <dbReference type="NCBI Taxonomy" id="183260"/>
    <lineage>
        <taxon>Eukaryota</taxon>
        <taxon>Viridiplantae</taxon>
        <taxon>Streptophyta</taxon>
        <taxon>Embryophyta</taxon>
        <taxon>Tracheophyta</taxon>
        <taxon>Spermatophyta</taxon>
        <taxon>Magnoliopsida</taxon>
        <taxon>eudicotyledons</taxon>
        <taxon>Gunneridae</taxon>
        <taxon>Pentapetalae</taxon>
        <taxon>rosids</taxon>
        <taxon>malvids</taxon>
        <taxon>Malvales</taxon>
        <taxon>Malvaceae</taxon>
        <taxon>Malvoideae</taxon>
        <taxon>Hibiscus</taxon>
    </lineage>
</organism>
<keyword evidence="2" id="KW-1185">Reference proteome</keyword>
<dbReference type="Pfam" id="PF14223">
    <property type="entry name" value="Retrotran_gag_2"/>
    <property type="match status" value="1"/>
</dbReference>
<evidence type="ECO:0000313" key="1">
    <source>
        <dbReference type="EMBL" id="KAK8987068.1"/>
    </source>
</evidence>
<comment type="caution">
    <text evidence="1">The sequence shown here is derived from an EMBL/GenBank/DDBJ whole genome shotgun (WGS) entry which is preliminary data.</text>
</comment>
<evidence type="ECO:0008006" key="3">
    <source>
        <dbReference type="Google" id="ProtNLM"/>
    </source>
</evidence>
<protein>
    <recommendedName>
        <fullName evidence="3">UBN2 domain-containing protein</fullName>
    </recommendedName>
</protein>
<reference evidence="1 2" key="1">
    <citation type="journal article" date="2024" name="G3 (Bethesda)">
        <title>Genome assembly of Hibiscus sabdariffa L. provides insights into metabolisms of medicinal natural products.</title>
        <authorList>
            <person name="Kim T."/>
        </authorList>
    </citation>
    <scope>NUCLEOTIDE SEQUENCE [LARGE SCALE GENOMIC DNA]</scope>
    <source>
        <strain evidence="1">TK-2024</strain>
        <tissue evidence="1">Old leaves</tissue>
    </source>
</reference>
<sequence>MQTLFKSQDLWELVEEDIVETDDSAKIRENKKNDAKALYLLQQAIHDDIFPTILSASSSREAWLTLQQEYRGDSKAIIVRLQTLMREFETSMMKKDETIQDFLSRVKSIMSQMRNYGEKCSDHIVVTKVLRSLTSRFDHEQKTQSEQMNKCMAEAVEEALVEDEEEEELSEFNATIANGMGMFKQFAGGNKIKQIILKKPNLMKKEKRIARRSWHGLIQKRITNRCGFLTVDVLTT</sequence>
<evidence type="ECO:0000313" key="2">
    <source>
        <dbReference type="Proteomes" id="UP001396334"/>
    </source>
</evidence>
<dbReference type="EMBL" id="JBBPBN010000061">
    <property type="protein sequence ID" value="KAK8987068.1"/>
    <property type="molecule type" value="Genomic_DNA"/>
</dbReference>
<gene>
    <name evidence="1" type="ORF">V6N11_055383</name>
</gene>
<dbReference type="PANTHER" id="PTHR35317:SF35">
    <property type="entry name" value="DUF4219 DOMAIN-CONTAINING PROTEIN"/>
    <property type="match status" value="1"/>
</dbReference>